<dbReference type="InParanoid" id="A0A7N2L762"/>
<evidence type="ECO:0000256" key="3">
    <source>
        <dbReference type="ARBA" id="ARBA00023125"/>
    </source>
</evidence>
<name>A0A7N2L762_QUELO</name>
<dbReference type="GO" id="GO:0003677">
    <property type="term" value="F:DNA binding"/>
    <property type="evidence" value="ECO:0007669"/>
    <property type="project" value="UniProtKB-KW"/>
</dbReference>
<sequence>MPKDTGNMSSTYALRSTWNCVQESNGLKIDDVVQFWSFSVDKEACDDAASSNTNKGRLYFALVLVEKAKDEQSIS</sequence>
<dbReference type="AlphaFoldDB" id="A0A7N2L762"/>
<dbReference type="EnsemblPlants" id="QL03p040413:mrna">
    <property type="protein sequence ID" value="QL03p040413:mrna:CDS:1"/>
    <property type="gene ID" value="QL03p040413"/>
</dbReference>
<dbReference type="Proteomes" id="UP000594261">
    <property type="component" value="Chromosome 3"/>
</dbReference>
<dbReference type="Gramene" id="QL03p040401:mrna">
    <property type="protein sequence ID" value="QL03p040401:mrna:CDS:1"/>
    <property type="gene ID" value="QL03p040401"/>
</dbReference>
<organism evidence="6 7">
    <name type="scientific">Quercus lobata</name>
    <name type="common">Valley oak</name>
    <dbReference type="NCBI Taxonomy" id="97700"/>
    <lineage>
        <taxon>Eukaryota</taxon>
        <taxon>Viridiplantae</taxon>
        <taxon>Streptophyta</taxon>
        <taxon>Embryophyta</taxon>
        <taxon>Tracheophyta</taxon>
        <taxon>Spermatophyta</taxon>
        <taxon>Magnoliopsida</taxon>
        <taxon>eudicotyledons</taxon>
        <taxon>Gunneridae</taxon>
        <taxon>Pentapetalae</taxon>
        <taxon>rosids</taxon>
        <taxon>fabids</taxon>
        <taxon>Fagales</taxon>
        <taxon>Fagaceae</taxon>
        <taxon>Quercus</taxon>
    </lineage>
</organism>
<keyword evidence="3" id="KW-0238">DNA-binding</keyword>
<dbReference type="InterPro" id="IPR015300">
    <property type="entry name" value="DNA-bd_pseudobarrel_sf"/>
</dbReference>
<proteinExistence type="predicted"/>
<dbReference type="EnsemblPlants" id="QL03p040401:mrna">
    <property type="protein sequence ID" value="QL03p040401:mrna:CDS:1"/>
    <property type="gene ID" value="QL03p040401"/>
</dbReference>
<reference evidence="6 7" key="1">
    <citation type="journal article" date="2016" name="G3 (Bethesda)">
        <title>First Draft Assembly and Annotation of the Genome of a California Endemic Oak Quercus lobata Nee (Fagaceae).</title>
        <authorList>
            <person name="Sork V.L."/>
            <person name="Fitz-Gibbon S.T."/>
            <person name="Puiu D."/>
            <person name="Crepeau M."/>
            <person name="Gugger P.F."/>
            <person name="Sherman R."/>
            <person name="Stevens K."/>
            <person name="Langley C.H."/>
            <person name="Pellegrini M."/>
            <person name="Salzberg S.L."/>
        </authorList>
    </citation>
    <scope>NUCLEOTIDE SEQUENCE [LARGE SCALE GENOMIC DNA]</scope>
    <source>
        <strain evidence="7">cv. SW786</strain>
    </source>
</reference>
<keyword evidence="5" id="KW-0539">Nucleus</keyword>
<evidence type="ECO:0000256" key="5">
    <source>
        <dbReference type="ARBA" id="ARBA00023242"/>
    </source>
</evidence>
<evidence type="ECO:0000256" key="4">
    <source>
        <dbReference type="ARBA" id="ARBA00023163"/>
    </source>
</evidence>
<evidence type="ECO:0000256" key="1">
    <source>
        <dbReference type="ARBA" id="ARBA00004123"/>
    </source>
</evidence>
<reference evidence="6" key="2">
    <citation type="submission" date="2021-01" db="UniProtKB">
        <authorList>
            <consortium name="EnsemblPlants"/>
        </authorList>
    </citation>
    <scope>IDENTIFICATION</scope>
</reference>
<keyword evidence="2" id="KW-0805">Transcription regulation</keyword>
<evidence type="ECO:0000313" key="7">
    <source>
        <dbReference type="Proteomes" id="UP000594261"/>
    </source>
</evidence>
<dbReference type="Gramene" id="QL03p040413:mrna">
    <property type="protein sequence ID" value="QL03p040413:mrna:CDS:1"/>
    <property type="gene ID" value="QL03p040413"/>
</dbReference>
<comment type="subcellular location">
    <subcellularLocation>
        <location evidence="1">Nucleus</location>
    </subcellularLocation>
</comment>
<evidence type="ECO:0000256" key="2">
    <source>
        <dbReference type="ARBA" id="ARBA00023015"/>
    </source>
</evidence>
<dbReference type="Gene3D" id="2.40.330.10">
    <property type="entry name" value="DNA-binding pseudobarrel domain"/>
    <property type="match status" value="1"/>
</dbReference>
<dbReference type="EMBL" id="LRBV02000003">
    <property type="status" value="NOT_ANNOTATED_CDS"/>
    <property type="molecule type" value="Genomic_DNA"/>
</dbReference>
<protein>
    <submittedName>
        <fullName evidence="6">Uncharacterized protein</fullName>
    </submittedName>
</protein>
<keyword evidence="7" id="KW-1185">Reference proteome</keyword>
<keyword evidence="4" id="KW-0804">Transcription</keyword>
<evidence type="ECO:0000313" key="6">
    <source>
        <dbReference type="EnsemblPlants" id="QL03p040401:mrna:CDS:1"/>
    </source>
</evidence>
<accession>A0A7N2L762</accession>
<dbReference type="GO" id="GO:0005634">
    <property type="term" value="C:nucleus"/>
    <property type="evidence" value="ECO:0007669"/>
    <property type="project" value="UniProtKB-SubCell"/>
</dbReference>
<dbReference type="SUPFAM" id="SSF101936">
    <property type="entry name" value="DNA-binding pseudobarrel domain"/>
    <property type="match status" value="1"/>
</dbReference>